<accession>A0A8H3Z621</accession>
<keyword evidence="2" id="KW-1185">Reference proteome</keyword>
<evidence type="ECO:0008006" key="3">
    <source>
        <dbReference type="Google" id="ProtNLM"/>
    </source>
</evidence>
<dbReference type="Proteomes" id="UP000490939">
    <property type="component" value="Unassembled WGS sequence"/>
</dbReference>
<name>A0A8H3Z621_VENIN</name>
<gene>
    <name evidence="1" type="ORF">EG327_005017</name>
</gene>
<protein>
    <recommendedName>
        <fullName evidence="3">Fungal N-terminal domain-containing protein</fullName>
    </recommendedName>
</protein>
<evidence type="ECO:0000313" key="1">
    <source>
        <dbReference type="EMBL" id="KAE9984488.1"/>
    </source>
</evidence>
<proteinExistence type="predicted"/>
<organism evidence="1 2">
    <name type="scientific">Venturia inaequalis</name>
    <name type="common">Apple scab fungus</name>
    <dbReference type="NCBI Taxonomy" id="5025"/>
    <lineage>
        <taxon>Eukaryota</taxon>
        <taxon>Fungi</taxon>
        <taxon>Dikarya</taxon>
        <taxon>Ascomycota</taxon>
        <taxon>Pezizomycotina</taxon>
        <taxon>Dothideomycetes</taxon>
        <taxon>Pleosporomycetidae</taxon>
        <taxon>Venturiales</taxon>
        <taxon>Venturiaceae</taxon>
        <taxon>Venturia</taxon>
    </lineage>
</organism>
<dbReference type="OrthoDB" id="5817230at2759"/>
<reference evidence="1 2" key="1">
    <citation type="submission" date="2019-07" db="EMBL/GenBank/DDBJ databases">
        <title>Venturia inaequalis Genome Resource.</title>
        <authorList>
            <person name="Lichtner F.J."/>
        </authorList>
    </citation>
    <scope>NUCLEOTIDE SEQUENCE [LARGE SCALE GENOMIC DNA]</scope>
    <source>
        <strain evidence="1 2">DMI_063113</strain>
    </source>
</reference>
<dbReference type="AlphaFoldDB" id="A0A8H3Z621"/>
<evidence type="ECO:0000313" key="2">
    <source>
        <dbReference type="Proteomes" id="UP000490939"/>
    </source>
</evidence>
<sequence>METSSVTGLAGSCGNIIELAAKCLDRLHEAHKRFQTANFTTTILISNLSTLKAALAQIERWMSMDTLNAQHYQMIMDVDATLASCHLLLGLMDERISKLGWDSKNVLKSVSKAKVVMEERATQDCITHLSHQCSALNLLLTAFQCQTQVDQLSILQDKKGRHLLNQVKDDSSSLIGLRDEESTRTSLTRSTWSRFSLRFGFDGQLLQTKVYQQTFRSLARRATRPKKLTEELLDERPTDLTHPLDRGVFVSGTTVPQITVLYRSFPNKLADSVVESLSLSSDAKKHLFFTNDALITSIEELYTINKVTLPIRSTEIRRLNHLFRLVECWCPATGDEFDHFSFMSTATNPFFLVLLEVDLDDLLASDKTPSAIRQILQREEMHRAGVIVIITQVDWQGDPSHHANAVNEQLRKSNQTGNPLFITWNINHFAENMERAARSMSDYCNTLPQSRVPGNFDWIDLPPRLNLDTIASAEGSRTSGIASALPVH</sequence>
<dbReference type="EMBL" id="WNWR01000293">
    <property type="protein sequence ID" value="KAE9984488.1"/>
    <property type="molecule type" value="Genomic_DNA"/>
</dbReference>
<comment type="caution">
    <text evidence="1">The sequence shown here is derived from an EMBL/GenBank/DDBJ whole genome shotgun (WGS) entry which is preliminary data.</text>
</comment>